<feature type="compositionally biased region" description="Low complexity" evidence="1">
    <location>
        <begin position="687"/>
        <end position="701"/>
    </location>
</feature>
<feature type="region of interest" description="Disordered" evidence="1">
    <location>
        <begin position="626"/>
        <end position="724"/>
    </location>
</feature>
<comment type="caution">
    <text evidence="2">The sequence shown here is derived from an EMBL/GenBank/DDBJ whole genome shotgun (WGS) entry which is preliminary data.</text>
</comment>
<feature type="compositionally biased region" description="Low complexity" evidence="1">
    <location>
        <begin position="710"/>
        <end position="724"/>
    </location>
</feature>
<dbReference type="Pfam" id="PF12722">
    <property type="entry name" value="Hid1"/>
    <property type="match status" value="1"/>
</dbReference>
<reference evidence="2 3" key="1">
    <citation type="submission" date="2016-07" db="EMBL/GenBank/DDBJ databases">
        <title>Pervasive Adenine N6-methylation of Active Genes in Fungi.</title>
        <authorList>
            <consortium name="DOE Joint Genome Institute"/>
            <person name="Mondo S.J."/>
            <person name="Dannebaum R.O."/>
            <person name="Kuo R.C."/>
            <person name="Labutti K."/>
            <person name="Haridas S."/>
            <person name="Kuo A."/>
            <person name="Salamov A."/>
            <person name="Ahrendt S.R."/>
            <person name="Lipzen A."/>
            <person name="Sullivan W."/>
            <person name="Andreopoulos W.B."/>
            <person name="Clum A."/>
            <person name="Lindquist E."/>
            <person name="Daum C."/>
            <person name="Ramamoorthy G.K."/>
            <person name="Gryganskyi A."/>
            <person name="Culley D."/>
            <person name="Magnuson J.K."/>
            <person name="James T.Y."/>
            <person name="O'Malley M.A."/>
            <person name="Stajich J.E."/>
            <person name="Spatafora J.W."/>
            <person name="Visel A."/>
            <person name="Grigoriev I.V."/>
        </authorList>
    </citation>
    <scope>NUCLEOTIDE SEQUENCE [LARGE SCALE GENOMIC DNA]</scope>
    <source>
        <strain evidence="2 3">NRRL 1336</strain>
    </source>
</reference>
<evidence type="ECO:0000256" key="1">
    <source>
        <dbReference type="SAM" id="MobiDB-lite"/>
    </source>
</evidence>
<dbReference type="STRING" id="90262.A0A1X2I7L8"/>
<sequence>MGATDSKLAFRKSVFRLFEEKNIAWDADDFWSLFWTLPESVNDVFSLVGASDIRRARDTTRENIETLVDKILQQMDKLIHEPSFPSPHYSTLHLLNCCRVLTRIIPFLYEQNDDEWERTFFWTRRSVTKNSSATTANNDHQQQANGEDATLPSRGELLLSLTLRSLFLAGFTLPPTLKSDDNNNSNTNTNNQPQQHVNYVIWETGIGCSTPIGSLRDNESHRVEVLRLLLVLLSQSMYVPATQYLRKGGLGGRWLHSLVSGTREKRIILALLCSLINTASNYNPSAWGRAAPSVVVFNDTREQLVVLCLRVLLLLLDTHSPASMLHLLEQQQQQQQQEKDLDHNGDNDDYATVEKEWISAAEGNKFMYFLSKIHRAQDFQFLIDGFYRTLSHPMQGLVTYLPASSKRSKCYFEMTMLCWKLTQINPRFRAYLMETERALDLTLVLIYHAMENKLDPSQLGFVRMCVFVLQTLSTDRRFGTKLNKPFQGHASLPSSIRPPPSDPAFAGSYADFLILSIFNLIATSRGHLSILYPSLIITLTNISPYLKYISAPAAGKWIALFGSFSAPGFLLADQNNPALVQYLLEAFQNVIRYQSSENGALICSIVRNHIKFERLSELDLDQALSDMTRKRQQQQQQQQRPLNLRSASSASSSPTVATFTIHDDDDITTSDDATVSEKALGKRPEESAAASSSSSTSVAAARRMPQRQASSSSTLSLPSSPAATGFNPDNEWLESWRLQWTHALDYILAVTDRVLPVIQKVGERQALDTIRTMDLQPPSLASASANGNHGLRAVPWSEPIIVGVSSALWAHIYLQTPQAISPWHATHIRLFHIKPSASNSTTATVAATTSSPTPPAPPFSNSAPPTPTH</sequence>
<organism evidence="2 3">
    <name type="scientific">Absidia repens</name>
    <dbReference type="NCBI Taxonomy" id="90262"/>
    <lineage>
        <taxon>Eukaryota</taxon>
        <taxon>Fungi</taxon>
        <taxon>Fungi incertae sedis</taxon>
        <taxon>Mucoromycota</taxon>
        <taxon>Mucoromycotina</taxon>
        <taxon>Mucoromycetes</taxon>
        <taxon>Mucorales</taxon>
        <taxon>Cunninghamellaceae</taxon>
        <taxon>Absidia</taxon>
    </lineage>
</organism>
<protein>
    <submittedName>
        <fullName evidence="2">High-temperature-induced dauer-formation protein-domain-containing protein</fullName>
    </submittedName>
</protein>
<dbReference type="GO" id="GO:0016020">
    <property type="term" value="C:membrane"/>
    <property type="evidence" value="ECO:0007669"/>
    <property type="project" value="TreeGrafter"/>
</dbReference>
<feature type="region of interest" description="Disordered" evidence="1">
    <location>
        <begin position="842"/>
        <end position="869"/>
    </location>
</feature>
<proteinExistence type="predicted"/>
<dbReference type="GO" id="GO:0000138">
    <property type="term" value="C:Golgi trans cisterna"/>
    <property type="evidence" value="ECO:0007669"/>
    <property type="project" value="TreeGrafter"/>
</dbReference>
<evidence type="ECO:0000313" key="2">
    <source>
        <dbReference type="EMBL" id="ORZ11143.1"/>
    </source>
</evidence>
<dbReference type="EMBL" id="MCGE01000022">
    <property type="protein sequence ID" value="ORZ11143.1"/>
    <property type="molecule type" value="Genomic_DNA"/>
</dbReference>
<feature type="compositionally biased region" description="Low complexity" evidence="1">
    <location>
        <begin position="646"/>
        <end position="660"/>
    </location>
</feature>
<keyword evidence="3" id="KW-1185">Reference proteome</keyword>
<dbReference type="PANTHER" id="PTHR21575:SF12">
    <property type="entry name" value="PROTEIN HID1"/>
    <property type="match status" value="1"/>
</dbReference>
<dbReference type="Proteomes" id="UP000193560">
    <property type="component" value="Unassembled WGS sequence"/>
</dbReference>
<accession>A0A1X2I7L8</accession>
<dbReference type="OrthoDB" id="432953at2759"/>
<dbReference type="AlphaFoldDB" id="A0A1X2I7L8"/>
<feature type="compositionally biased region" description="Low complexity" evidence="1">
    <location>
        <begin position="842"/>
        <end position="851"/>
    </location>
</feature>
<dbReference type="InterPro" id="IPR026705">
    <property type="entry name" value="Hid-1/Ecm30"/>
</dbReference>
<name>A0A1X2I7L8_9FUNG</name>
<feature type="compositionally biased region" description="Pro residues" evidence="1">
    <location>
        <begin position="852"/>
        <end position="869"/>
    </location>
</feature>
<dbReference type="PANTHER" id="PTHR21575">
    <property type="entry name" value="PROTEIN HID1"/>
    <property type="match status" value="1"/>
</dbReference>
<gene>
    <name evidence="2" type="ORF">BCR42DRAFT_454179</name>
</gene>
<evidence type="ECO:0000313" key="3">
    <source>
        <dbReference type="Proteomes" id="UP000193560"/>
    </source>
</evidence>
<dbReference type="GO" id="GO:0005797">
    <property type="term" value="C:Golgi medial cisterna"/>
    <property type="evidence" value="ECO:0007669"/>
    <property type="project" value="TreeGrafter"/>
</dbReference>